<evidence type="ECO:0000256" key="1">
    <source>
        <dbReference type="ARBA" id="ARBA00023015"/>
    </source>
</evidence>
<dbReference type="RefSeq" id="WP_344871333.1">
    <property type="nucleotide sequence ID" value="NZ_BAABAL010000005.1"/>
</dbReference>
<keyword evidence="2" id="KW-0238">DNA-binding</keyword>
<evidence type="ECO:0000313" key="4">
    <source>
        <dbReference type="EMBL" id="GAA3992845.1"/>
    </source>
</evidence>
<evidence type="ECO:0000313" key="5">
    <source>
        <dbReference type="Proteomes" id="UP001501747"/>
    </source>
</evidence>
<protein>
    <recommendedName>
        <fullName evidence="6">TetR family transcriptional regulator</fullName>
    </recommendedName>
</protein>
<evidence type="ECO:0008006" key="6">
    <source>
        <dbReference type="Google" id="ProtNLM"/>
    </source>
</evidence>
<gene>
    <name evidence="4" type="ORF">GCM10022247_10060</name>
</gene>
<comment type="caution">
    <text evidence="4">The sequence shown here is derived from an EMBL/GenBank/DDBJ whole genome shotgun (WGS) entry which is preliminary data.</text>
</comment>
<dbReference type="PANTHER" id="PTHR30055:SF151">
    <property type="entry name" value="TRANSCRIPTIONAL REGULATORY PROTEIN"/>
    <property type="match status" value="1"/>
</dbReference>
<proteinExistence type="predicted"/>
<dbReference type="InterPro" id="IPR036271">
    <property type="entry name" value="Tet_transcr_reg_TetR-rel_C_sf"/>
</dbReference>
<evidence type="ECO:0000256" key="2">
    <source>
        <dbReference type="ARBA" id="ARBA00023125"/>
    </source>
</evidence>
<sequence>MSSEPPRRRRPGPPPRLSRDLIADAAVAVGFTDLTLASVAERLSATHAALYRHITDRDDLVVAAVERLVSGLPKALESPDWREVLEAATWALWRMYAENPGVDQVLCSVPAAREVVVCHTLALVRRLCQVGFDPEFAVLAADIVVEFARASGGTAGLLHATSAAEVRAVLGRVSADEAENELLREVSGALSLDLRPWAARKLAVVLDGIAANARPTQENTSEK</sequence>
<keyword evidence="3" id="KW-0804">Transcription</keyword>
<organism evidence="4 5">
    <name type="scientific">Allokutzneria multivorans</name>
    <dbReference type="NCBI Taxonomy" id="1142134"/>
    <lineage>
        <taxon>Bacteria</taxon>
        <taxon>Bacillati</taxon>
        <taxon>Actinomycetota</taxon>
        <taxon>Actinomycetes</taxon>
        <taxon>Pseudonocardiales</taxon>
        <taxon>Pseudonocardiaceae</taxon>
        <taxon>Allokutzneria</taxon>
    </lineage>
</organism>
<dbReference type="Gene3D" id="1.10.10.60">
    <property type="entry name" value="Homeodomain-like"/>
    <property type="match status" value="1"/>
</dbReference>
<name>A0ABP7R6L6_9PSEU</name>
<dbReference type="SUPFAM" id="SSF48498">
    <property type="entry name" value="Tetracyclin repressor-like, C-terminal domain"/>
    <property type="match status" value="1"/>
</dbReference>
<reference evidence="5" key="1">
    <citation type="journal article" date="2019" name="Int. J. Syst. Evol. Microbiol.">
        <title>The Global Catalogue of Microorganisms (GCM) 10K type strain sequencing project: providing services to taxonomists for standard genome sequencing and annotation.</title>
        <authorList>
            <consortium name="The Broad Institute Genomics Platform"/>
            <consortium name="The Broad Institute Genome Sequencing Center for Infectious Disease"/>
            <person name="Wu L."/>
            <person name="Ma J."/>
        </authorList>
    </citation>
    <scope>NUCLEOTIDE SEQUENCE [LARGE SCALE GENOMIC DNA]</scope>
    <source>
        <strain evidence="5">JCM 17342</strain>
    </source>
</reference>
<accession>A0ABP7R6L6</accession>
<evidence type="ECO:0000256" key="3">
    <source>
        <dbReference type="ARBA" id="ARBA00023163"/>
    </source>
</evidence>
<keyword evidence="1" id="KW-0805">Transcription regulation</keyword>
<keyword evidence="5" id="KW-1185">Reference proteome</keyword>
<dbReference type="PANTHER" id="PTHR30055">
    <property type="entry name" value="HTH-TYPE TRANSCRIPTIONAL REGULATOR RUTR"/>
    <property type="match status" value="1"/>
</dbReference>
<dbReference type="Proteomes" id="UP001501747">
    <property type="component" value="Unassembled WGS sequence"/>
</dbReference>
<dbReference type="InterPro" id="IPR050109">
    <property type="entry name" value="HTH-type_TetR-like_transc_reg"/>
</dbReference>
<dbReference type="SUPFAM" id="SSF46689">
    <property type="entry name" value="Homeodomain-like"/>
    <property type="match status" value="1"/>
</dbReference>
<dbReference type="Gene3D" id="1.10.357.10">
    <property type="entry name" value="Tetracycline Repressor, domain 2"/>
    <property type="match status" value="1"/>
</dbReference>
<dbReference type="EMBL" id="BAABAL010000005">
    <property type="protein sequence ID" value="GAA3992845.1"/>
    <property type="molecule type" value="Genomic_DNA"/>
</dbReference>
<dbReference type="InterPro" id="IPR009057">
    <property type="entry name" value="Homeodomain-like_sf"/>
</dbReference>